<proteinExistence type="predicted"/>
<protein>
    <submittedName>
        <fullName evidence="1">Uncharacterized protein</fullName>
    </submittedName>
</protein>
<accession>A0A8H5TQ31</accession>
<dbReference type="AlphaFoldDB" id="A0A8H5TQ31"/>
<sequence length="420" mass="46950">MPPYAAELETWWLGSGYEAIKHLLTGDINDLSPQQCGFAQHLQTRLLAFDNDRTIQAQIRKTWPTIRAARGIDYDANTRKYAKCIASNIFRKPKDGGMDLNHVMDGLGYVDAMEVRRLRLLEATRNAIEIGMPSEADAQLIEELDLTATSNFKHVHAGFRSCILIEELKKDVNTRKDIPQFMALLNALVPSTVSLEDKDDTDPTPYSSGLRDSIRFSIFEHLMSEDPFSSKRQEIIEVKLCCWCDVPGYPQARDALVRYSEEFKKLENVCLRVMNELERRAVADASYPAMSADSSMLSGAETSYNSSLFANSLQDDSAVHTSNTSIDNPRFAPTSPTSPWVPLAFHPLLRGMPGRELSPASTDGAALAQDLSAPPVLSYPDNFSKTEFFQHPFARKLEMSFAEQAALGLLLPKEVDSRDF</sequence>
<keyword evidence="2" id="KW-1185">Reference proteome</keyword>
<name>A0A8H5TQ31_FUSHE</name>
<organism evidence="1 2">
    <name type="scientific">Fusarium heterosporum</name>
    <dbReference type="NCBI Taxonomy" id="42747"/>
    <lineage>
        <taxon>Eukaryota</taxon>
        <taxon>Fungi</taxon>
        <taxon>Dikarya</taxon>
        <taxon>Ascomycota</taxon>
        <taxon>Pezizomycotina</taxon>
        <taxon>Sordariomycetes</taxon>
        <taxon>Hypocreomycetidae</taxon>
        <taxon>Hypocreales</taxon>
        <taxon>Nectriaceae</taxon>
        <taxon>Fusarium</taxon>
        <taxon>Fusarium heterosporum species complex</taxon>
    </lineage>
</organism>
<evidence type="ECO:0000313" key="1">
    <source>
        <dbReference type="EMBL" id="KAF5676314.1"/>
    </source>
</evidence>
<comment type="caution">
    <text evidence="1">The sequence shown here is derived from an EMBL/GenBank/DDBJ whole genome shotgun (WGS) entry which is preliminary data.</text>
</comment>
<dbReference type="OrthoDB" id="4889313at2759"/>
<evidence type="ECO:0000313" key="2">
    <source>
        <dbReference type="Proteomes" id="UP000567885"/>
    </source>
</evidence>
<dbReference type="Proteomes" id="UP000567885">
    <property type="component" value="Unassembled WGS sequence"/>
</dbReference>
<gene>
    <name evidence="1" type="ORF">FHETE_2194</name>
</gene>
<dbReference type="EMBL" id="JAAGWQ010000034">
    <property type="protein sequence ID" value="KAF5676314.1"/>
    <property type="molecule type" value="Genomic_DNA"/>
</dbReference>
<reference evidence="1 2" key="1">
    <citation type="submission" date="2020-05" db="EMBL/GenBank/DDBJ databases">
        <title>Identification and distribution of gene clusters putatively required for synthesis of sphingolipid metabolism inhibitors in phylogenetically diverse species of the filamentous fungus Fusarium.</title>
        <authorList>
            <person name="Kim H.-S."/>
            <person name="Busman M."/>
            <person name="Brown D.W."/>
            <person name="Divon H."/>
            <person name="Uhlig S."/>
            <person name="Proctor R.H."/>
        </authorList>
    </citation>
    <scope>NUCLEOTIDE SEQUENCE [LARGE SCALE GENOMIC DNA]</scope>
    <source>
        <strain evidence="1 2">NRRL 20693</strain>
    </source>
</reference>